<gene>
    <name evidence="1" type="ORF">FZEAL_9107</name>
</gene>
<evidence type="ECO:0008006" key="3">
    <source>
        <dbReference type="Google" id="ProtNLM"/>
    </source>
</evidence>
<proteinExistence type="predicted"/>
<keyword evidence="2" id="KW-1185">Reference proteome</keyword>
<protein>
    <recommendedName>
        <fullName evidence="3">Ankyrin repeat protein</fullName>
    </recommendedName>
</protein>
<reference evidence="1" key="1">
    <citation type="journal article" date="2020" name="BMC Genomics">
        <title>Correction to: Identification and distribution of gene clusters required for synthesis of sphingolipid metabolism inhibitors in diverse species of the filamentous fungus Fusarium.</title>
        <authorList>
            <person name="Kim H.S."/>
            <person name="Lohmar J.M."/>
            <person name="Busman M."/>
            <person name="Brown D.W."/>
            <person name="Naumann T.A."/>
            <person name="Divon H.H."/>
            <person name="Lysoe E."/>
            <person name="Uhlig S."/>
            <person name="Proctor R.H."/>
        </authorList>
    </citation>
    <scope>NUCLEOTIDE SEQUENCE</scope>
    <source>
        <strain evidence="1">NRRL 22465</strain>
    </source>
</reference>
<dbReference type="OrthoDB" id="194358at2759"/>
<evidence type="ECO:0000313" key="2">
    <source>
        <dbReference type="Proteomes" id="UP000635477"/>
    </source>
</evidence>
<dbReference type="SUPFAM" id="SSF48403">
    <property type="entry name" value="Ankyrin repeat"/>
    <property type="match status" value="1"/>
</dbReference>
<dbReference type="Proteomes" id="UP000635477">
    <property type="component" value="Unassembled WGS sequence"/>
</dbReference>
<dbReference type="EMBL" id="JABEYC010000825">
    <property type="protein sequence ID" value="KAF4973921.1"/>
    <property type="molecule type" value="Genomic_DNA"/>
</dbReference>
<comment type="caution">
    <text evidence="1">The sequence shown here is derived from an EMBL/GenBank/DDBJ whole genome shotgun (WGS) entry which is preliminary data.</text>
</comment>
<dbReference type="InterPro" id="IPR036770">
    <property type="entry name" value="Ankyrin_rpt-contain_sf"/>
</dbReference>
<sequence>MTHHDDPEKILLKLKDAAERADTSALDQGLLEWERVREEDWANVEISDGFSVRHHGLSPKMRALHVPMNAAANHGHREVAARLLRKGCEVPVVSVRHVVHHKHWDLLQLFIDSGWDINSPLEGPKTNSSPIMRHVLASHRQMHLLTAPTEISSGTLNKLADA</sequence>
<dbReference type="AlphaFoldDB" id="A0A8H4XH04"/>
<name>A0A8H4XH04_9HYPO</name>
<organism evidence="1 2">
    <name type="scientific">Fusarium zealandicum</name>
    <dbReference type="NCBI Taxonomy" id="1053134"/>
    <lineage>
        <taxon>Eukaryota</taxon>
        <taxon>Fungi</taxon>
        <taxon>Dikarya</taxon>
        <taxon>Ascomycota</taxon>
        <taxon>Pezizomycotina</taxon>
        <taxon>Sordariomycetes</taxon>
        <taxon>Hypocreomycetidae</taxon>
        <taxon>Hypocreales</taxon>
        <taxon>Nectriaceae</taxon>
        <taxon>Fusarium</taxon>
        <taxon>Fusarium staphyleae species complex</taxon>
    </lineage>
</organism>
<evidence type="ECO:0000313" key="1">
    <source>
        <dbReference type="EMBL" id="KAF4973921.1"/>
    </source>
</evidence>
<accession>A0A8H4XH04</accession>
<dbReference type="Gene3D" id="1.25.40.20">
    <property type="entry name" value="Ankyrin repeat-containing domain"/>
    <property type="match status" value="1"/>
</dbReference>
<reference evidence="1" key="2">
    <citation type="submission" date="2020-05" db="EMBL/GenBank/DDBJ databases">
        <authorList>
            <person name="Kim H.-S."/>
            <person name="Proctor R.H."/>
            <person name="Brown D.W."/>
        </authorList>
    </citation>
    <scope>NUCLEOTIDE SEQUENCE</scope>
    <source>
        <strain evidence="1">NRRL 22465</strain>
    </source>
</reference>